<name>A0ABR7T420_HELCL</name>
<comment type="subcellular location">
    <subcellularLocation>
        <location evidence="1">Membrane</location>
        <topology evidence="1">Single-pass membrane protein</topology>
    </subcellularLocation>
</comment>
<reference evidence="7 8" key="1">
    <citation type="submission" date="2020-07" db="EMBL/GenBank/DDBJ databases">
        <title>Draft whole-genome sequence of Heliobacterium chlorum DSM 3682, type strain.</title>
        <authorList>
            <person name="Kyndt J.A."/>
            <person name="Meyer T.E."/>
            <person name="Imhoff J.F."/>
        </authorList>
    </citation>
    <scope>NUCLEOTIDE SEQUENCE [LARGE SCALE GENOMIC DNA]</scope>
    <source>
        <strain evidence="7 8">DSM 3682</strain>
    </source>
</reference>
<keyword evidence="5 6" id="KW-0472">Membrane</keyword>
<feature type="transmembrane region" description="Helical" evidence="6">
    <location>
        <begin position="20"/>
        <end position="38"/>
    </location>
</feature>
<keyword evidence="4 6" id="KW-1133">Transmembrane helix</keyword>
<evidence type="ECO:0000256" key="2">
    <source>
        <dbReference type="ARBA" id="ARBA00022481"/>
    </source>
</evidence>
<gene>
    <name evidence="7" type="ORF">H1S01_10535</name>
</gene>
<dbReference type="PANTHER" id="PTHR30093:SF44">
    <property type="entry name" value="TYPE II SECRETION SYSTEM CORE PROTEIN G"/>
    <property type="match status" value="1"/>
</dbReference>
<dbReference type="PRINTS" id="PR00813">
    <property type="entry name" value="BCTERIALGSPG"/>
</dbReference>
<dbReference type="RefSeq" id="WP_188040356.1">
    <property type="nucleotide sequence ID" value="NZ_JACVHF010000009.1"/>
</dbReference>
<dbReference type="Proteomes" id="UP000617402">
    <property type="component" value="Unassembled WGS sequence"/>
</dbReference>
<evidence type="ECO:0000256" key="3">
    <source>
        <dbReference type="ARBA" id="ARBA00022692"/>
    </source>
</evidence>
<evidence type="ECO:0000256" key="5">
    <source>
        <dbReference type="ARBA" id="ARBA00023136"/>
    </source>
</evidence>
<dbReference type="PROSITE" id="PS00409">
    <property type="entry name" value="PROKAR_NTER_METHYL"/>
    <property type="match status" value="1"/>
</dbReference>
<dbReference type="InterPro" id="IPR045584">
    <property type="entry name" value="Pilin-like"/>
</dbReference>
<evidence type="ECO:0000256" key="4">
    <source>
        <dbReference type="ARBA" id="ARBA00022989"/>
    </source>
</evidence>
<dbReference type="InterPro" id="IPR012902">
    <property type="entry name" value="N_methyl_site"/>
</dbReference>
<evidence type="ECO:0000256" key="1">
    <source>
        <dbReference type="ARBA" id="ARBA00004167"/>
    </source>
</evidence>
<dbReference type="NCBIfam" id="TIGR02532">
    <property type="entry name" value="IV_pilin_GFxxxE"/>
    <property type="match status" value="1"/>
</dbReference>
<dbReference type="Gene3D" id="3.30.700.10">
    <property type="entry name" value="Glycoprotein, Type 4 Pilin"/>
    <property type="match status" value="1"/>
</dbReference>
<keyword evidence="8" id="KW-1185">Reference proteome</keyword>
<organism evidence="7 8">
    <name type="scientific">Heliobacterium chlorum</name>
    <dbReference type="NCBI Taxonomy" id="2698"/>
    <lineage>
        <taxon>Bacteria</taxon>
        <taxon>Bacillati</taxon>
        <taxon>Bacillota</taxon>
        <taxon>Clostridia</taxon>
        <taxon>Eubacteriales</taxon>
        <taxon>Heliobacteriaceae</taxon>
        <taxon>Heliobacterium</taxon>
    </lineage>
</organism>
<dbReference type="EMBL" id="JACVHF010000009">
    <property type="protein sequence ID" value="MBC9784947.1"/>
    <property type="molecule type" value="Genomic_DNA"/>
</dbReference>
<accession>A0ABR7T420</accession>
<dbReference type="PANTHER" id="PTHR30093">
    <property type="entry name" value="GENERAL SECRETION PATHWAY PROTEIN G"/>
    <property type="match status" value="1"/>
</dbReference>
<dbReference type="SUPFAM" id="SSF54523">
    <property type="entry name" value="Pili subunits"/>
    <property type="match status" value="1"/>
</dbReference>
<protein>
    <submittedName>
        <fullName evidence="7">Prepilin-type N-terminal cleavage/methylation domain-containing protein</fullName>
    </submittedName>
</protein>
<evidence type="ECO:0000313" key="7">
    <source>
        <dbReference type="EMBL" id="MBC9784947.1"/>
    </source>
</evidence>
<evidence type="ECO:0000313" key="8">
    <source>
        <dbReference type="Proteomes" id="UP000617402"/>
    </source>
</evidence>
<evidence type="ECO:0000256" key="6">
    <source>
        <dbReference type="SAM" id="Phobius"/>
    </source>
</evidence>
<keyword evidence="3 6" id="KW-0812">Transmembrane</keyword>
<dbReference type="Pfam" id="PF07963">
    <property type="entry name" value="N_methyl"/>
    <property type="match status" value="1"/>
</dbReference>
<keyword evidence="2" id="KW-0488">Methylation</keyword>
<sequence length="131" mass="13523">MFNVVNKALKNRKGFTLVELMVVVAIIGILVAVAVPMFNSTTTGASQQAHDANLRTLDGAIDQYRAAVGAWPSQLSDLNTYVKGASTLVIPSGISVTGAGSANYTFTAGTNGARPTIGPAGGWTGHYVPQS</sequence>
<proteinExistence type="predicted"/>
<comment type="caution">
    <text evidence="7">The sequence shown here is derived from an EMBL/GenBank/DDBJ whole genome shotgun (WGS) entry which is preliminary data.</text>
</comment>
<dbReference type="InterPro" id="IPR000983">
    <property type="entry name" value="Bac_GSPG_pilin"/>
</dbReference>